<gene>
    <name evidence="9 11" type="primary">gmk</name>
    <name evidence="11" type="ORF">GCM10010971_40650</name>
</gene>
<evidence type="ECO:0000256" key="7">
    <source>
        <dbReference type="ARBA" id="ARBA00022840"/>
    </source>
</evidence>
<evidence type="ECO:0000256" key="6">
    <source>
        <dbReference type="ARBA" id="ARBA00022777"/>
    </source>
</evidence>
<dbReference type="GO" id="GO:0016301">
    <property type="term" value="F:kinase activity"/>
    <property type="evidence" value="ECO:0007669"/>
    <property type="project" value="UniProtKB-KW"/>
</dbReference>
<comment type="caution">
    <text evidence="11">The sequence shown here is derived from an EMBL/GenBank/DDBJ whole genome shotgun (WGS) entry which is preliminary data.</text>
</comment>
<dbReference type="PANTHER" id="PTHR23117">
    <property type="entry name" value="GUANYLATE KINASE-RELATED"/>
    <property type="match status" value="1"/>
</dbReference>
<evidence type="ECO:0000313" key="11">
    <source>
        <dbReference type="EMBL" id="GGP28246.1"/>
    </source>
</evidence>
<evidence type="ECO:0000256" key="2">
    <source>
        <dbReference type="ARBA" id="ARBA00012961"/>
    </source>
</evidence>
<dbReference type="PANTHER" id="PTHR23117:SF13">
    <property type="entry name" value="GUANYLATE KINASE"/>
    <property type="match status" value="1"/>
</dbReference>
<dbReference type="Proteomes" id="UP000621859">
    <property type="component" value="Unassembled WGS sequence"/>
</dbReference>
<dbReference type="InterPro" id="IPR017665">
    <property type="entry name" value="Guanylate_kinase"/>
</dbReference>
<comment type="function">
    <text evidence="9">Essential for recycling GMP and indirectly, cGMP.</text>
</comment>
<dbReference type="InterPro" id="IPR020590">
    <property type="entry name" value="Guanylate_kinase_CS"/>
</dbReference>
<evidence type="ECO:0000256" key="5">
    <source>
        <dbReference type="ARBA" id="ARBA00022741"/>
    </source>
</evidence>
<dbReference type="InterPro" id="IPR008145">
    <property type="entry name" value="GK/Ca_channel_bsu"/>
</dbReference>
<dbReference type="RefSeq" id="WP_188698580.1">
    <property type="nucleotide sequence ID" value="NZ_BMLY01000011.1"/>
</dbReference>
<feature type="domain" description="Guanylate kinase-like" evidence="10">
    <location>
        <begin position="4"/>
        <end position="182"/>
    </location>
</feature>
<name>A0ABQ2PSC0_9NEIS</name>
<sequence length="204" mass="22855">MAKGTIFVVTAPSGAGKTTLVAALLAADQQIQLSISFTSRTPRAGEVNGKDYHFVDRATFEGMVQAGEFVEWAEVYGNYYGTSRKWLESVIDDGRDILLEIDWQGAQQVKRLFPESVGVFVLPPSINTLEQRLRARGKDPEDIIQRRMSKAREEMGHVSEAQYVIINEHIDDAVRDIISVVRAERLRGERQAVRHAELVNSLKA</sequence>
<evidence type="ECO:0000313" key="12">
    <source>
        <dbReference type="Proteomes" id="UP000621859"/>
    </source>
</evidence>
<reference evidence="12" key="1">
    <citation type="journal article" date="2019" name="Int. J. Syst. Evol. Microbiol.">
        <title>The Global Catalogue of Microorganisms (GCM) 10K type strain sequencing project: providing services to taxonomists for standard genome sequencing and annotation.</title>
        <authorList>
            <consortium name="The Broad Institute Genomics Platform"/>
            <consortium name="The Broad Institute Genome Sequencing Center for Infectious Disease"/>
            <person name="Wu L."/>
            <person name="Ma J."/>
        </authorList>
    </citation>
    <scope>NUCLEOTIDE SEQUENCE [LARGE SCALE GENOMIC DNA]</scope>
    <source>
        <strain evidence="12">CGMCC 1.8860</strain>
    </source>
</reference>
<comment type="catalytic activity">
    <reaction evidence="9">
        <text>GMP + ATP = GDP + ADP</text>
        <dbReference type="Rhea" id="RHEA:20780"/>
        <dbReference type="ChEBI" id="CHEBI:30616"/>
        <dbReference type="ChEBI" id="CHEBI:58115"/>
        <dbReference type="ChEBI" id="CHEBI:58189"/>
        <dbReference type="ChEBI" id="CHEBI:456216"/>
        <dbReference type="EC" id="2.7.4.8"/>
    </reaction>
</comment>
<keyword evidence="6 9" id="KW-0418">Kinase</keyword>
<dbReference type="CDD" id="cd00071">
    <property type="entry name" value="GMPK"/>
    <property type="match status" value="1"/>
</dbReference>
<keyword evidence="7 9" id="KW-0067">ATP-binding</keyword>
<dbReference type="Gene3D" id="3.30.63.10">
    <property type="entry name" value="Guanylate Kinase phosphate binding domain"/>
    <property type="match status" value="1"/>
</dbReference>
<keyword evidence="5 9" id="KW-0547">Nucleotide-binding</keyword>
<dbReference type="EC" id="2.7.4.8" evidence="2 9"/>
<organism evidence="11 12">
    <name type="scientific">Silvimonas amylolytica</name>
    <dbReference type="NCBI Taxonomy" id="449663"/>
    <lineage>
        <taxon>Bacteria</taxon>
        <taxon>Pseudomonadati</taxon>
        <taxon>Pseudomonadota</taxon>
        <taxon>Betaproteobacteria</taxon>
        <taxon>Neisseriales</taxon>
        <taxon>Chitinibacteraceae</taxon>
        <taxon>Silvimonas</taxon>
    </lineage>
</organism>
<dbReference type="InterPro" id="IPR027417">
    <property type="entry name" value="P-loop_NTPase"/>
</dbReference>
<evidence type="ECO:0000256" key="4">
    <source>
        <dbReference type="ARBA" id="ARBA00022679"/>
    </source>
</evidence>
<dbReference type="Gene3D" id="3.40.50.300">
    <property type="entry name" value="P-loop containing nucleotide triphosphate hydrolases"/>
    <property type="match status" value="1"/>
</dbReference>
<comment type="similarity">
    <text evidence="1 9">Belongs to the guanylate kinase family.</text>
</comment>
<proteinExistence type="inferred from homology"/>
<dbReference type="InterPro" id="IPR008144">
    <property type="entry name" value="Guanylate_kin-like_dom"/>
</dbReference>
<dbReference type="PROSITE" id="PS00856">
    <property type="entry name" value="GUANYLATE_KINASE_1"/>
    <property type="match status" value="1"/>
</dbReference>
<evidence type="ECO:0000259" key="10">
    <source>
        <dbReference type="PROSITE" id="PS50052"/>
    </source>
</evidence>
<comment type="subcellular location">
    <subcellularLocation>
        <location evidence="9">Cytoplasm</location>
    </subcellularLocation>
</comment>
<accession>A0ABQ2PSC0</accession>
<dbReference type="SUPFAM" id="SSF52540">
    <property type="entry name" value="P-loop containing nucleoside triphosphate hydrolases"/>
    <property type="match status" value="1"/>
</dbReference>
<dbReference type="PROSITE" id="PS50052">
    <property type="entry name" value="GUANYLATE_KINASE_2"/>
    <property type="match status" value="1"/>
</dbReference>
<evidence type="ECO:0000256" key="3">
    <source>
        <dbReference type="ARBA" id="ARBA00016296"/>
    </source>
</evidence>
<feature type="binding site" evidence="9">
    <location>
        <begin position="11"/>
        <end position="18"/>
    </location>
    <ligand>
        <name>ATP</name>
        <dbReference type="ChEBI" id="CHEBI:30616"/>
    </ligand>
</feature>
<dbReference type="NCBIfam" id="TIGR03263">
    <property type="entry name" value="guanyl_kin"/>
    <property type="match status" value="1"/>
</dbReference>
<dbReference type="Pfam" id="PF00625">
    <property type="entry name" value="Guanylate_kin"/>
    <property type="match status" value="1"/>
</dbReference>
<evidence type="ECO:0000256" key="1">
    <source>
        <dbReference type="ARBA" id="ARBA00005790"/>
    </source>
</evidence>
<keyword evidence="9" id="KW-0963">Cytoplasm</keyword>
<evidence type="ECO:0000256" key="9">
    <source>
        <dbReference type="HAMAP-Rule" id="MF_00328"/>
    </source>
</evidence>
<protein>
    <recommendedName>
        <fullName evidence="3 9">Guanylate kinase</fullName>
        <ecNumber evidence="2 9">2.7.4.8</ecNumber>
    </recommendedName>
    <alternativeName>
        <fullName evidence="8 9">GMP kinase</fullName>
    </alternativeName>
</protein>
<dbReference type="HAMAP" id="MF_00328">
    <property type="entry name" value="Guanylate_kinase"/>
    <property type="match status" value="1"/>
</dbReference>
<keyword evidence="4 9" id="KW-0808">Transferase</keyword>
<dbReference type="SMART" id="SM00072">
    <property type="entry name" value="GuKc"/>
    <property type="match status" value="1"/>
</dbReference>
<evidence type="ECO:0000256" key="8">
    <source>
        <dbReference type="ARBA" id="ARBA00030128"/>
    </source>
</evidence>
<keyword evidence="12" id="KW-1185">Reference proteome</keyword>
<dbReference type="EMBL" id="BMLY01000011">
    <property type="protein sequence ID" value="GGP28246.1"/>
    <property type="molecule type" value="Genomic_DNA"/>
</dbReference>